<dbReference type="AlphaFoldDB" id="A0AAV6TWC1"/>
<evidence type="ECO:0000313" key="2">
    <source>
        <dbReference type="EMBL" id="KAG8175745.1"/>
    </source>
</evidence>
<feature type="region of interest" description="Disordered" evidence="1">
    <location>
        <begin position="555"/>
        <end position="580"/>
    </location>
</feature>
<feature type="compositionally biased region" description="Polar residues" evidence="1">
    <location>
        <begin position="561"/>
        <end position="571"/>
    </location>
</feature>
<proteinExistence type="predicted"/>
<protein>
    <submittedName>
        <fullName evidence="2">Uncharacterized protein</fullName>
    </submittedName>
</protein>
<keyword evidence="3" id="KW-1185">Reference proteome</keyword>
<organism evidence="2 3">
    <name type="scientific">Oedothorax gibbosus</name>
    <dbReference type="NCBI Taxonomy" id="931172"/>
    <lineage>
        <taxon>Eukaryota</taxon>
        <taxon>Metazoa</taxon>
        <taxon>Ecdysozoa</taxon>
        <taxon>Arthropoda</taxon>
        <taxon>Chelicerata</taxon>
        <taxon>Arachnida</taxon>
        <taxon>Araneae</taxon>
        <taxon>Araneomorphae</taxon>
        <taxon>Entelegynae</taxon>
        <taxon>Araneoidea</taxon>
        <taxon>Linyphiidae</taxon>
        <taxon>Erigoninae</taxon>
        <taxon>Oedothorax</taxon>
    </lineage>
</organism>
<accession>A0AAV6TWC1</accession>
<dbReference type="EMBL" id="JAFNEN010000951">
    <property type="protein sequence ID" value="KAG8175745.1"/>
    <property type="molecule type" value="Genomic_DNA"/>
</dbReference>
<comment type="caution">
    <text evidence="2">The sequence shown here is derived from an EMBL/GenBank/DDBJ whole genome shotgun (WGS) entry which is preliminary data.</text>
</comment>
<feature type="compositionally biased region" description="Basic and acidic residues" evidence="1">
    <location>
        <begin position="677"/>
        <end position="686"/>
    </location>
</feature>
<sequence length="871" mass="95548">MRPSRNASSWATFREKVTVKRSSTKADMETQGFQMMQSLCLLVLLMSLSGHTYANEIAEEGEIIYSSASSLHDSEDNGPYKSRHLILDAMDINAPLAVMQPTDDVVEESDAGAPLVIIQPTEEVVEKSEKSAPLVVFEPTAEVVEKSVEGAPMVIIQPTEEVAEKSEEGAPLVIIQPTEEVAEKSEGAPVVMIQPTDVRVENSGQGIIQDIVKLIETISEEETSKPTSRQAKQMNIGATSRIRSLFNIPFYHGQGFIPRSPLGGNIFHGINSNSPGWQQMFKNTFSNLFSFGRPNQMLPYGGIAPAASKNNPAFVPYPQYAHAGYNPYLQQAAHAPNVWAQYQPQPQFPVEDLSNSASYGQPARLPLGSTFNPYQVPHQQVGPIQFGSDLAMSGSGLLPHQAAAQAANFGRYVSTVPKHTPLFENAGGIKGASLEMSNAFADFADSHEHGPEVTQKFGSVGHTINTFLGMMGLGGHGDIMPGNEGGFGGAGGYASMDSAPISRSSDFYPGYGNQAVLEDMEDYPIFQEDITREYLKKMNLTHLLDYIAIHEEVESPDNENSEATYLENTTEGPAASKDTSPKYMVKEVISTETHNPQLKEIFSFVKDSMVHDEPWYAPLDYIDNQKVAEPQTKDKNEENKELITEQEVHKEFTSIENTKPIIVSNTKKPWLINGKPKVPEPSEKESPSTNDPNIPPKEADAIPSVNYKVPPTHAPVSPKDRIQPVATFQGFPERSNPDKKAPEPIHDNISTFQGFPERSNADYKAPEPTKGQTVPTFQGFPQRSNPAAKAPEPPKYAPAQSIPHQEFEENLNQLIDENVPRSWVAISSGLGYVEKRPKSSAHEINSEEIPKGMSIVHQMLSGISPNESLQE</sequence>
<reference evidence="2 3" key="1">
    <citation type="journal article" date="2022" name="Nat. Ecol. Evol.">
        <title>A masculinizing supergene underlies an exaggerated male reproductive morph in a spider.</title>
        <authorList>
            <person name="Hendrickx F."/>
            <person name="De Corte Z."/>
            <person name="Sonet G."/>
            <person name="Van Belleghem S.M."/>
            <person name="Kostlbacher S."/>
            <person name="Vangestel C."/>
        </authorList>
    </citation>
    <scope>NUCLEOTIDE SEQUENCE [LARGE SCALE GENOMIC DNA]</scope>
    <source>
        <strain evidence="2">W744_W776</strain>
    </source>
</reference>
<evidence type="ECO:0000256" key="1">
    <source>
        <dbReference type="SAM" id="MobiDB-lite"/>
    </source>
</evidence>
<feature type="region of interest" description="Disordered" evidence="1">
    <location>
        <begin position="670"/>
        <end position="804"/>
    </location>
</feature>
<gene>
    <name evidence="2" type="ORF">JTE90_028030</name>
</gene>
<feature type="compositionally biased region" description="Basic and acidic residues" evidence="1">
    <location>
        <begin position="735"/>
        <end position="746"/>
    </location>
</feature>
<dbReference type="Proteomes" id="UP000827092">
    <property type="component" value="Unassembled WGS sequence"/>
</dbReference>
<evidence type="ECO:0000313" key="3">
    <source>
        <dbReference type="Proteomes" id="UP000827092"/>
    </source>
</evidence>
<feature type="compositionally biased region" description="Polar residues" evidence="1">
    <location>
        <begin position="770"/>
        <end position="785"/>
    </location>
</feature>
<name>A0AAV6TWC1_9ARAC</name>